<evidence type="ECO:0000256" key="1">
    <source>
        <dbReference type="SAM" id="Phobius"/>
    </source>
</evidence>
<sequence length="304" mass="35846">MKVKQDNKNKTTITVFTPSYNRAYTLNLCYESMLRQTSKDFEWLIVDDGSTDNTKELVETWIKKDNDFKIRYIYKENGGMHTAHNKAYENIYTELNMCIDSDDYLTDNAIELIVDFWKENGTKEYGGIIALDVHQDGKLVGTKLPSNKSTTYHDYYEFEGVGDKKVIYRTDVIKQYPSYPEYKDEKFVGLCYKYLLVDQEYPLLILNEPICIVEYLEDGSTNNIFSQFINNPKGYIFLRKERMKYCRSFKWQFQSCIHYVSSCIMIKNKKFIKESPKKLMTILAIPFGTILYFYIKQKTKKGVS</sequence>
<evidence type="ECO:0000313" key="3">
    <source>
        <dbReference type="EMBL" id="WWD82574.1"/>
    </source>
</evidence>
<name>A0ABZ2ERU0_9FIRM</name>
<feature type="transmembrane region" description="Helical" evidence="1">
    <location>
        <begin position="279"/>
        <end position="295"/>
    </location>
</feature>
<dbReference type="CDD" id="cd00761">
    <property type="entry name" value="Glyco_tranf_GTA_type"/>
    <property type="match status" value="1"/>
</dbReference>
<dbReference type="EMBL" id="CP117523">
    <property type="protein sequence ID" value="WWD82574.1"/>
    <property type="molecule type" value="Genomic_DNA"/>
</dbReference>
<dbReference type="SUPFAM" id="SSF53448">
    <property type="entry name" value="Nucleotide-diphospho-sugar transferases"/>
    <property type="match status" value="1"/>
</dbReference>
<protein>
    <recommendedName>
        <fullName evidence="2">Glycosyltransferase 2-like domain-containing protein</fullName>
    </recommendedName>
</protein>
<organism evidence="3 4">
    <name type="scientific">Terrisporobacter glycolicus ATCC 14880 = DSM 1288</name>
    <dbReference type="NCBI Taxonomy" id="1121315"/>
    <lineage>
        <taxon>Bacteria</taxon>
        <taxon>Bacillati</taxon>
        <taxon>Bacillota</taxon>
        <taxon>Clostridia</taxon>
        <taxon>Peptostreptococcales</taxon>
        <taxon>Peptostreptococcaceae</taxon>
        <taxon>Terrisporobacter</taxon>
    </lineage>
</organism>
<reference evidence="3 4" key="1">
    <citation type="journal article" date="2023" name="PLoS ONE">
        <title>Genome-based metabolic and phylogenomic analysis of three Terrisporobacter species.</title>
        <authorList>
            <person name="Boer T."/>
            <person name="Bengelsdorf F.R."/>
            <person name="Bomeke M."/>
            <person name="Daniel R."/>
            <person name="Poehlein A."/>
        </authorList>
    </citation>
    <scope>NUCLEOTIDE SEQUENCE [LARGE SCALE GENOMIC DNA]</scope>
    <source>
        <strain evidence="3 4">DSM 1288</strain>
    </source>
</reference>
<evidence type="ECO:0000313" key="4">
    <source>
        <dbReference type="Proteomes" id="UP001348492"/>
    </source>
</evidence>
<keyword evidence="1" id="KW-1133">Transmembrane helix</keyword>
<dbReference type="Proteomes" id="UP001348492">
    <property type="component" value="Chromosome"/>
</dbReference>
<gene>
    <name evidence="3" type="ORF">TEGL_09660</name>
</gene>
<dbReference type="Pfam" id="PF00535">
    <property type="entry name" value="Glycos_transf_2"/>
    <property type="match status" value="1"/>
</dbReference>
<dbReference type="Gene3D" id="3.90.550.10">
    <property type="entry name" value="Spore Coat Polysaccharide Biosynthesis Protein SpsA, Chain A"/>
    <property type="match status" value="1"/>
</dbReference>
<feature type="domain" description="Glycosyltransferase 2-like" evidence="2">
    <location>
        <begin position="14"/>
        <end position="123"/>
    </location>
</feature>
<accession>A0ABZ2ERU0</accession>
<dbReference type="InterPro" id="IPR001173">
    <property type="entry name" value="Glyco_trans_2-like"/>
</dbReference>
<dbReference type="PANTHER" id="PTHR22916">
    <property type="entry name" value="GLYCOSYLTRANSFERASE"/>
    <property type="match status" value="1"/>
</dbReference>
<keyword evidence="1" id="KW-0472">Membrane</keyword>
<keyword evidence="4" id="KW-1185">Reference proteome</keyword>
<dbReference type="InterPro" id="IPR029044">
    <property type="entry name" value="Nucleotide-diphossugar_trans"/>
</dbReference>
<dbReference type="RefSeq" id="WP_018590338.1">
    <property type="nucleotide sequence ID" value="NZ_CP117523.1"/>
</dbReference>
<keyword evidence="1" id="KW-0812">Transmembrane</keyword>
<proteinExistence type="predicted"/>
<evidence type="ECO:0000259" key="2">
    <source>
        <dbReference type="Pfam" id="PF00535"/>
    </source>
</evidence>
<dbReference type="PANTHER" id="PTHR22916:SF3">
    <property type="entry name" value="UDP-GLCNAC:BETAGAL BETA-1,3-N-ACETYLGLUCOSAMINYLTRANSFERASE-LIKE PROTEIN 1"/>
    <property type="match status" value="1"/>
</dbReference>